<evidence type="ECO:0000256" key="1">
    <source>
        <dbReference type="SAM" id="Coils"/>
    </source>
</evidence>
<proteinExistence type="predicted"/>
<protein>
    <submittedName>
        <fullName evidence="2">RND family efflux transporter, MFP subunit</fullName>
    </submittedName>
</protein>
<dbReference type="GO" id="GO:0015562">
    <property type="term" value="F:efflux transmembrane transporter activity"/>
    <property type="evidence" value="ECO:0007669"/>
    <property type="project" value="TreeGrafter"/>
</dbReference>
<dbReference type="STRING" id="639004.SAMN04488239_11659"/>
<dbReference type="RefSeq" id="WP_093035727.1">
    <property type="nucleotide sequence ID" value="NZ_FMZV01000016.1"/>
</dbReference>
<evidence type="ECO:0000313" key="2">
    <source>
        <dbReference type="EMBL" id="SDE25110.1"/>
    </source>
</evidence>
<dbReference type="Gene3D" id="2.40.50.100">
    <property type="match status" value="2"/>
</dbReference>
<gene>
    <name evidence="2" type="ORF">SAMN04488239_11659</name>
</gene>
<feature type="coiled-coil region" evidence="1">
    <location>
        <begin position="119"/>
        <end position="164"/>
    </location>
</feature>
<dbReference type="Gene3D" id="2.40.420.20">
    <property type="match status" value="1"/>
</dbReference>
<dbReference type="OrthoDB" id="7626141at2"/>
<keyword evidence="3" id="KW-1185">Reference proteome</keyword>
<reference evidence="3" key="1">
    <citation type="submission" date="2016-10" db="EMBL/GenBank/DDBJ databases">
        <authorList>
            <person name="Varghese N."/>
            <person name="Submissions S."/>
        </authorList>
    </citation>
    <scope>NUCLEOTIDE SEQUENCE [LARGE SCALE GENOMIC DNA]</scope>
    <source>
        <strain evidence="3">CGMCC 1.9108</strain>
    </source>
</reference>
<evidence type="ECO:0000313" key="3">
    <source>
        <dbReference type="Proteomes" id="UP000199628"/>
    </source>
</evidence>
<dbReference type="PANTHER" id="PTHR30469">
    <property type="entry name" value="MULTIDRUG RESISTANCE PROTEIN MDTA"/>
    <property type="match status" value="1"/>
</dbReference>
<dbReference type="SUPFAM" id="SSF111369">
    <property type="entry name" value="HlyD-like secretion proteins"/>
    <property type="match status" value="2"/>
</dbReference>
<dbReference type="Gene3D" id="2.40.30.170">
    <property type="match status" value="1"/>
</dbReference>
<dbReference type="AlphaFoldDB" id="A0A1G7BEH8"/>
<sequence length="485" mass="52072">MRFLRQSLFGVFLASVALALLIWAGELVKDAVQARLTADKKVPSANERVFAVNVQLAESGTVVPVLEAFGQVKSRRTLELRSAMGGRVVGLSENFVEGGVVREGEVLVRIDPAKAQTELDRARSDLMDAEAEERDAARALVLARDELQAAQDQAALRAQAMKRQQDLVERGVGSAATAETAELAYAQARQAVLARRIAVAQAEARVDQAATRLSRAHLALDLAERDLAETEILAGFDGTLSGVTLVEGRLVSVNEKLAELVDPDALEVAFRVSTAQYSRLLDASGQLVGAPVMVHLDVAGADLVAEGSISRDSVAAGEGQSGRVIYARLTSARGFKPGDFVTVQVDEPAIEDVVRLPASALDAAGTVLVLDAEDRLEVLPVTLLRRQEDSVLVRGEGLEGREVVVGRTPLLGPGVKVRPLRIEAQAREPDLSLLELSDERRARLVALVEDNDRMPADVKERLLGQLAETRVPARLVQRLEDRAGG</sequence>
<name>A0A1G7BEH8_9RHOB</name>
<keyword evidence="1" id="KW-0175">Coiled coil</keyword>
<dbReference type="Gene3D" id="1.10.287.470">
    <property type="entry name" value="Helix hairpin bin"/>
    <property type="match status" value="1"/>
</dbReference>
<dbReference type="PANTHER" id="PTHR30469:SF15">
    <property type="entry name" value="HLYD FAMILY OF SECRETION PROTEINS"/>
    <property type="match status" value="1"/>
</dbReference>
<accession>A0A1G7BEH8</accession>
<dbReference type="Proteomes" id="UP000199628">
    <property type="component" value="Unassembled WGS sequence"/>
</dbReference>
<organism evidence="2 3">
    <name type="scientific">Ruegeria marina</name>
    <dbReference type="NCBI Taxonomy" id="639004"/>
    <lineage>
        <taxon>Bacteria</taxon>
        <taxon>Pseudomonadati</taxon>
        <taxon>Pseudomonadota</taxon>
        <taxon>Alphaproteobacteria</taxon>
        <taxon>Rhodobacterales</taxon>
        <taxon>Roseobacteraceae</taxon>
        <taxon>Ruegeria</taxon>
    </lineage>
</organism>
<dbReference type="GO" id="GO:1990281">
    <property type="term" value="C:efflux pump complex"/>
    <property type="evidence" value="ECO:0007669"/>
    <property type="project" value="TreeGrafter"/>
</dbReference>
<dbReference type="EMBL" id="FMZV01000016">
    <property type="protein sequence ID" value="SDE25110.1"/>
    <property type="molecule type" value="Genomic_DNA"/>
</dbReference>